<feature type="region of interest" description="Disordered" evidence="1">
    <location>
        <begin position="60"/>
        <end position="84"/>
    </location>
</feature>
<dbReference type="EMBL" id="BMRP01000066">
    <property type="protein sequence ID" value="GGV00376.1"/>
    <property type="molecule type" value="Genomic_DNA"/>
</dbReference>
<reference evidence="3" key="1">
    <citation type="journal article" date="2019" name="Int. J. Syst. Evol. Microbiol.">
        <title>The Global Catalogue of Microorganisms (GCM) 10K type strain sequencing project: providing services to taxonomists for standard genome sequencing and annotation.</title>
        <authorList>
            <consortium name="The Broad Institute Genomics Platform"/>
            <consortium name="The Broad Institute Genome Sequencing Center for Infectious Disease"/>
            <person name="Wu L."/>
            <person name="Ma J."/>
        </authorList>
    </citation>
    <scope>NUCLEOTIDE SEQUENCE [LARGE SCALE GENOMIC DNA]</scope>
    <source>
        <strain evidence="3">JCM 3399</strain>
    </source>
</reference>
<name>A0ABQ2VMU3_9ACTN</name>
<organism evidence="2 3">
    <name type="scientific">Streptomyces albospinus</name>
    <dbReference type="NCBI Taxonomy" id="285515"/>
    <lineage>
        <taxon>Bacteria</taxon>
        <taxon>Bacillati</taxon>
        <taxon>Actinomycetota</taxon>
        <taxon>Actinomycetes</taxon>
        <taxon>Kitasatosporales</taxon>
        <taxon>Streptomycetaceae</taxon>
        <taxon>Streptomyces</taxon>
    </lineage>
</organism>
<comment type="caution">
    <text evidence="2">The sequence shown here is derived from an EMBL/GenBank/DDBJ whole genome shotgun (WGS) entry which is preliminary data.</text>
</comment>
<gene>
    <name evidence="2" type="ORF">GCM10010211_79660</name>
</gene>
<dbReference type="Proteomes" id="UP000654471">
    <property type="component" value="Unassembled WGS sequence"/>
</dbReference>
<evidence type="ECO:0000313" key="2">
    <source>
        <dbReference type="EMBL" id="GGV00376.1"/>
    </source>
</evidence>
<evidence type="ECO:0008006" key="4">
    <source>
        <dbReference type="Google" id="ProtNLM"/>
    </source>
</evidence>
<protein>
    <recommendedName>
        <fullName evidence="4">Secreted protein</fullName>
    </recommendedName>
</protein>
<evidence type="ECO:0000256" key="1">
    <source>
        <dbReference type="SAM" id="MobiDB-lite"/>
    </source>
</evidence>
<keyword evidence="3" id="KW-1185">Reference proteome</keyword>
<sequence>MRCAATGTRKARKDTTMKRMYRLAVASLVSTAVVTGGAAAAVAAPAPDAHPGTARHLLDKADKDEKADKDGKEAKGDRAGRVTVSAEANKSGVRAHQEVRIAGKVIGARPGSKVRLQQQDHHRWVDLPVTATTQRHGEYVLHVKPAHRGRTVYRVFCDGVFSHNVTVTVR</sequence>
<accession>A0ABQ2VMU3</accession>
<proteinExistence type="predicted"/>
<evidence type="ECO:0000313" key="3">
    <source>
        <dbReference type="Proteomes" id="UP000654471"/>
    </source>
</evidence>
<feature type="compositionally biased region" description="Basic and acidic residues" evidence="1">
    <location>
        <begin position="60"/>
        <end position="80"/>
    </location>
</feature>